<keyword evidence="3" id="KW-1185">Reference proteome</keyword>
<dbReference type="EMBL" id="ML994614">
    <property type="protein sequence ID" value="KAF2193196.1"/>
    <property type="molecule type" value="Genomic_DNA"/>
</dbReference>
<evidence type="ECO:0000313" key="3">
    <source>
        <dbReference type="Proteomes" id="UP000800200"/>
    </source>
</evidence>
<dbReference type="AlphaFoldDB" id="A0A6A6ETI2"/>
<evidence type="ECO:0000313" key="2">
    <source>
        <dbReference type="EMBL" id="KAF2193196.1"/>
    </source>
</evidence>
<feature type="region of interest" description="Disordered" evidence="1">
    <location>
        <begin position="95"/>
        <end position="121"/>
    </location>
</feature>
<evidence type="ECO:0000256" key="1">
    <source>
        <dbReference type="SAM" id="MobiDB-lite"/>
    </source>
</evidence>
<feature type="compositionally biased region" description="Basic and acidic residues" evidence="1">
    <location>
        <begin position="379"/>
        <end position="389"/>
    </location>
</feature>
<name>A0A6A6ETI2_9PEZI</name>
<proteinExistence type="predicted"/>
<dbReference type="OrthoDB" id="3796227at2759"/>
<protein>
    <submittedName>
        <fullName evidence="2">Uncharacterized protein</fullName>
    </submittedName>
</protein>
<feature type="compositionally biased region" description="Polar residues" evidence="1">
    <location>
        <begin position="95"/>
        <end position="114"/>
    </location>
</feature>
<organism evidence="2 3">
    <name type="scientific">Zopfia rhizophila CBS 207.26</name>
    <dbReference type="NCBI Taxonomy" id="1314779"/>
    <lineage>
        <taxon>Eukaryota</taxon>
        <taxon>Fungi</taxon>
        <taxon>Dikarya</taxon>
        <taxon>Ascomycota</taxon>
        <taxon>Pezizomycotina</taxon>
        <taxon>Dothideomycetes</taxon>
        <taxon>Dothideomycetes incertae sedis</taxon>
        <taxon>Zopfiaceae</taxon>
        <taxon>Zopfia</taxon>
    </lineage>
</organism>
<reference evidence="2" key="1">
    <citation type="journal article" date="2020" name="Stud. Mycol.">
        <title>101 Dothideomycetes genomes: a test case for predicting lifestyles and emergence of pathogens.</title>
        <authorList>
            <person name="Haridas S."/>
            <person name="Albert R."/>
            <person name="Binder M."/>
            <person name="Bloem J."/>
            <person name="Labutti K."/>
            <person name="Salamov A."/>
            <person name="Andreopoulos B."/>
            <person name="Baker S."/>
            <person name="Barry K."/>
            <person name="Bills G."/>
            <person name="Bluhm B."/>
            <person name="Cannon C."/>
            <person name="Castanera R."/>
            <person name="Culley D."/>
            <person name="Daum C."/>
            <person name="Ezra D."/>
            <person name="Gonzalez J."/>
            <person name="Henrissat B."/>
            <person name="Kuo A."/>
            <person name="Liang C."/>
            <person name="Lipzen A."/>
            <person name="Lutzoni F."/>
            <person name="Magnuson J."/>
            <person name="Mondo S."/>
            <person name="Nolan M."/>
            <person name="Ohm R."/>
            <person name="Pangilinan J."/>
            <person name="Park H.-J."/>
            <person name="Ramirez L."/>
            <person name="Alfaro M."/>
            <person name="Sun H."/>
            <person name="Tritt A."/>
            <person name="Yoshinaga Y."/>
            <person name="Zwiers L.-H."/>
            <person name="Turgeon B."/>
            <person name="Goodwin S."/>
            <person name="Spatafora J."/>
            <person name="Crous P."/>
            <person name="Grigoriev I."/>
        </authorList>
    </citation>
    <scope>NUCLEOTIDE SEQUENCE</scope>
    <source>
        <strain evidence="2">CBS 207.26</strain>
    </source>
</reference>
<gene>
    <name evidence="2" type="ORF">K469DRAFT_745528</name>
</gene>
<dbReference type="Proteomes" id="UP000800200">
    <property type="component" value="Unassembled WGS sequence"/>
</dbReference>
<accession>A0A6A6ETI2</accession>
<feature type="region of interest" description="Disordered" evidence="1">
    <location>
        <begin position="326"/>
        <end position="345"/>
    </location>
</feature>
<feature type="region of interest" description="Disordered" evidence="1">
    <location>
        <begin position="379"/>
        <end position="414"/>
    </location>
</feature>
<sequence length="414" mass="46657">MGRKAHVPYNDLAGLMRHLTRPERHSTYRSKKLDWRIAEGIIRLGDDELVATWYEGQRRDNKQDVGRGCDQVEYEGSPGNSSDSVATATSFLGKTLPQTPRRSKTFDMTTTPRSSKPRKASRPYLIRTERKLVVQCGENNATAAEQNTRLFADSAIRIRNLGRDSSTAVAESSRSAVKSLRSVGSNPGHIAASFNWFLEGTLVDAIFPPGAPMSAVEILCFYPHHIRWPEVAMRLVNNNFNSLDMVEIELIEGTNSAGSGTVKSLRSNGQTLAVSQRAVFTPRLELNVLHTQELFRALQPRLQSVVTRNLDMIVLTEWKEDKKFPERDIREEGSRQTPPRHNGEFPMSPLITSFVARAPSFTLLGMMAVGLKFRVEKMGREQAERECPRTKKRVRDDENDTLDFQSKKPTRGSR</sequence>